<feature type="transmembrane region" description="Helical" evidence="9">
    <location>
        <begin position="16"/>
        <end position="36"/>
    </location>
</feature>
<keyword evidence="6 9" id="KW-1133">Transmembrane helix</keyword>
<dbReference type="PANTHER" id="PTHR30606">
    <property type="entry name" value="LIPID A BIOSYNTHESIS LAUROYL ACYLTRANSFERASE"/>
    <property type="match status" value="1"/>
</dbReference>
<dbReference type="InterPro" id="IPR011920">
    <property type="entry name" value="Lipid_A_LpxL_LpxP"/>
</dbReference>
<keyword evidence="11" id="KW-1185">Reference proteome</keyword>
<evidence type="ECO:0000256" key="8">
    <source>
        <dbReference type="ARBA" id="ARBA00023315"/>
    </source>
</evidence>
<dbReference type="EC" id="2.3.1.241" evidence="9"/>
<dbReference type="GO" id="GO:0009245">
    <property type="term" value="P:lipid A biosynthetic process"/>
    <property type="evidence" value="ECO:0007669"/>
    <property type="project" value="InterPro"/>
</dbReference>
<keyword evidence="5 9" id="KW-0448">Lipopolysaccharide biosynthesis</keyword>
<dbReference type="PIRSF" id="PIRSF026649">
    <property type="entry name" value="MsbB"/>
    <property type="match status" value="1"/>
</dbReference>
<comment type="pathway">
    <text evidence="9">Bacterial outer membrane biogenesis; lipopolysaccharide biosynthesis.</text>
</comment>
<dbReference type="RefSeq" id="WP_236986403.1">
    <property type="nucleotide sequence ID" value="NZ_AP023086.1"/>
</dbReference>
<dbReference type="CDD" id="cd07984">
    <property type="entry name" value="LPLAT_LABLAT-like"/>
    <property type="match status" value="1"/>
</dbReference>
<keyword evidence="2 9" id="KW-0997">Cell inner membrane</keyword>
<comment type="function">
    <text evidence="9">Catalyzes the transfer of an acyl chain from an acyl-[acyl-carrier-protein] (ACP) to a Kdo(2)-lipid IV(A) to form a Kdo(2)-(acyl)-lipid IV(A).</text>
</comment>
<feature type="short sequence motif" description="HXXXXD motif" evidence="9">
    <location>
        <begin position="132"/>
        <end position="137"/>
    </location>
</feature>
<dbReference type="InterPro" id="IPR004960">
    <property type="entry name" value="LipA_acyltrans"/>
</dbReference>
<keyword evidence="8 9" id="KW-0012">Acyltransferase</keyword>
<dbReference type="Proteomes" id="UP001320119">
    <property type="component" value="Chromosome"/>
</dbReference>
<reference evidence="10 11" key="1">
    <citation type="journal article" date="2022" name="IScience">
        <title>An ultrasensitive nanofiber-based assay for enzymatic hydrolysis and deep-sea microbial degradation of cellulose.</title>
        <authorList>
            <person name="Tsudome M."/>
            <person name="Tachioka M."/>
            <person name="Miyazaki M."/>
            <person name="Uchimura K."/>
            <person name="Tsuda M."/>
            <person name="Takaki Y."/>
            <person name="Deguchi S."/>
        </authorList>
    </citation>
    <scope>NUCLEOTIDE SEQUENCE [LARGE SCALE GENOMIC DNA]</scope>
    <source>
        <strain evidence="10 11">GE09</strain>
    </source>
</reference>
<proteinExistence type="inferred from homology"/>
<evidence type="ECO:0000256" key="2">
    <source>
        <dbReference type="ARBA" id="ARBA00022519"/>
    </source>
</evidence>
<dbReference type="EMBL" id="AP023086">
    <property type="protein sequence ID" value="BCD96920.1"/>
    <property type="molecule type" value="Genomic_DNA"/>
</dbReference>
<dbReference type="NCBIfam" id="TIGR02207">
    <property type="entry name" value="lipid_A_htrB"/>
    <property type="match status" value="1"/>
</dbReference>
<evidence type="ECO:0000256" key="9">
    <source>
        <dbReference type="HAMAP-Rule" id="MF_01942"/>
    </source>
</evidence>
<keyword evidence="7 9" id="KW-0472">Membrane</keyword>
<dbReference type="KEGG" id="marq:MARGE09_P1120"/>
<keyword evidence="1 9" id="KW-1003">Cell membrane</keyword>
<gene>
    <name evidence="9" type="primary">lpxL</name>
    <name evidence="10" type="ORF">MARGE09_P1120</name>
</gene>
<keyword evidence="4 9" id="KW-0812">Transmembrane</keyword>
<evidence type="ECO:0000256" key="6">
    <source>
        <dbReference type="ARBA" id="ARBA00022989"/>
    </source>
</evidence>
<sequence>MSRPVFRAALLAPRYWLTWFGFVLWWLITQLLPYRLQMFLGRLVGRLVGRLAKRRTAIAQRNLELCFPNLNEKEQAALLCRHMEAIGIGMFELGIAWFWPRWRLEKLVTYEGLEHVIQAEKDGVGVLLMGMHFTHLDCGGIFSTLALRLDGSYRQHANPVYDWIQRSSRERFNRDNMVIERRDVRTMVRQLKKGRAIWYAPDQDYGAGHSIFVPFFGVNAATITATSQLARMGKAKVIPFTCLRKPEGGYIYKVSPPLIDFPSGDVEADTLQINHVVEQAVLQAPEQYLWVHRRFKTRPEGEQDLYEQAGIAPGKRQ</sequence>
<dbReference type="PANTHER" id="PTHR30606:SF9">
    <property type="entry name" value="LIPID A BIOSYNTHESIS LAUROYLTRANSFERASE"/>
    <property type="match status" value="1"/>
</dbReference>
<evidence type="ECO:0000313" key="11">
    <source>
        <dbReference type="Proteomes" id="UP001320119"/>
    </source>
</evidence>
<evidence type="ECO:0000256" key="7">
    <source>
        <dbReference type="ARBA" id="ARBA00023136"/>
    </source>
</evidence>
<keyword evidence="3 9" id="KW-0808">Transferase</keyword>
<comment type="subcellular location">
    <subcellularLocation>
        <location evidence="9">Cell inner membrane</location>
        <topology evidence="9">Single-pass membrane protein</topology>
    </subcellularLocation>
</comment>
<dbReference type="GO" id="GO:0036104">
    <property type="term" value="P:Kdo2-lipid A biosynthetic process"/>
    <property type="evidence" value="ECO:0007669"/>
    <property type="project" value="UniProtKB-UniRule"/>
</dbReference>
<name>A0AAN1WG55_9GAMM</name>
<evidence type="ECO:0000256" key="4">
    <source>
        <dbReference type="ARBA" id="ARBA00022692"/>
    </source>
</evidence>
<organism evidence="10 11">
    <name type="scientific">Marinagarivorans cellulosilyticus</name>
    <dbReference type="NCBI Taxonomy" id="2721545"/>
    <lineage>
        <taxon>Bacteria</taxon>
        <taxon>Pseudomonadati</taxon>
        <taxon>Pseudomonadota</taxon>
        <taxon>Gammaproteobacteria</taxon>
        <taxon>Cellvibrionales</taxon>
        <taxon>Cellvibrionaceae</taxon>
        <taxon>Marinagarivorans</taxon>
    </lineage>
</organism>
<comment type="catalytic activity">
    <reaction evidence="9">
        <text>an alpha-Kdo-(2-&gt;4)-alpha-Kdo-(2-&gt;6)-lipid IVA + a fatty acyl-[ACP] = an alpha-Kdo-(2-&gt;4)-alpha-Kdo-(2-&gt;6)-(acyl)-lipid IVA + holo-[ACP]</text>
        <dbReference type="Rhea" id="RHEA:69396"/>
        <dbReference type="Rhea" id="RHEA-COMP:9685"/>
        <dbReference type="Rhea" id="RHEA-COMP:14125"/>
        <dbReference type="ChEBI" id="CHEBI:64479"/>
        <dbReference type="ChEBI" id="CHEBI:138651"/>
        <dbReference type="ChEBI" id="CHEBI:176429"/>
        <dbReference type="ChEBI" id="CHEBI:176430"/>
        <dbReference type="EC" id="2.3.1.241"/>
    </reaction>
</comment>
<evidence type="ECO:0000256" key="3">
    <source>
        <dbReference type="ARBA" id="ARBA00022679"/>
    </source>
</evidence>
<dbReference type="Pfam" id="PF03279">
    <property type="entry name" value="Lip_A_acyltrans"/>
    <property type="match status" value="1"/>
</dbReference>
<dbReference type="HAMAP" id="MF_01942">
    <property type="entry name" value="Lipid_A_LpxL_LpxP"/>
    <property type="match status" value="1"/>
</dbReference>
<dbReference type="GO" id="GO:0008913">
    <property type="term" value="F:Kdo2-lipid IVA acyltransferase activity"/>
    <property type="evidence" value="ECO:0007669"/>
    <property type="project" value="UniProtKB-EC"/>
</dbReference>
<evidence type="ECO:0000313" key="10">
    <source>
        <dbReference type="EMBL" id="BCD96920.1"/>
    </source>
</evidence>
<evidence type="ECO:0000256" key="1">
    <source>
        <dbReference type="ARBA" id="ARBA00022475"/>
    </source>
</evidence>
<dbReference type="GO" id="GO:0005886">
    <property type="term" value="C:plasma membrane"/>
    <property type="evidence" value="ECO:0007669"/>
    <property type="project" value="UniProtKB-SubCell"/>
</dbReference>
<dbReference type="AlphaFoldDB" id="A0AAN1WG55"/>
<comment type="similarity">
    <text evidence="9">Belongs to the LpxL/LpxM/LpxP family.</text>
</comment>
<evidence type="ECO:0000256" key="5">
    <source>
        <dbReference type="ARBA" id="ARBA00022985"/>
    </source>
</evidence>
<dbReference type="GO" id="GO:0009103">
    <property type="term" value="P:lipopolysaccharide biosynthetic process"/>
    <property type="evidence" value="ECO:0007669"/>
    <property type="project" value="UniProtKB-UniRule"/>
</dbReference>
<accession>A0AAN1WG55</accession>
<protein>
    <recommendedName>
        <fullName evidence="9">Lipid A biosynthesis acyltransferase</fullName>
        <ecNumber evidence="9">2.3.1.241</ecNumber>
    </recommendedName>
    <alternativeName>
        <fullName evidence="9">Kdo(2)-lipid IV(A) acyltransferase</fullName>
    </alternativeName>
</protein>
<comment type="pathway">
    <text evidence="9">Glycolipid biosynthesis; KDO(2)-lipid A biosynthesis; KDO(2)-lipid A from CMP-3-deoxy-D-manno-octulosonate and lipid IV(A): step 3/4.</text>
</comment>